<dbReference type="GO" id="GO:0004674">
    <property type="term" value="F:protein serine/threonine kinase activity"/>
    <property type="evidence" value="ECO:0007669"/>
    <property type="project" value="UniProtKB-EC"/>
</dbReference>
<dbReference type="PROSITE" id="PS00107">
    <property type="entry name" value="PROTEIN_KINASE_ATP"/>
    <property type="match status" value="1"/>
</dbReference>
<dbReference type="Proteomes" id="UP000001542">
    <property type="component" value="Unassembled WGS sequence"/>
</dbReference>
<dbReference type="SMART" id="SM00220">
    <property type="entry name" value="S_TKc"/>
    <property type="match status" value="1"/>
</dbReference>
<dbReference type="AlphaFoldDB" id="A2FSS2"/>
<organism evidence="6 7">
    <name type="scientific">Trichomonas vaginalis (strain ATCC PRA-98 / G3)</name>
    <dbReference type="NCBI Taxonomy" id="412133"/>
    <lineage>
        <taxon>Eukaryota</taxon>
        <taxon>Metamonada</taxon>
        <taxon>Parabasalia</taxon>
        <taxon>Trichomonadida</taxon>
        <taxon>Trichomonadidae</taxon>
        <taxon>Trichomonas</taxon>
    </lineage>
</organism>
<accession>A2FSS2</accession>
<protein>
    <recommendedName>
        <fullName evidence="1">non-specific serine/threonine protein kinase</fullName>
        <ecNumber evidence="1">2.7.11.1</ecNumber>
    </recommendedName>
</protein>
<dbReference type="SUPFAM" id="SSF48371">
    <property type="entry name" value="ARM repeat"/>
    <property type="match status" value="1"/>
</dbReference>
<dbReference type="VEuPathDB" id="TrichDB:TVAG_441070"/>
<reference evidence="6" key="2">
    <citation type="journal article" date="2007" name="Science">
        <title>Draft genome sequence of the sexually transmitted pathogen Trichomonas vaginalis.</title>
        <authorList>
            <person name="Carlton J.M."/>
            <person name="Hirt R.P."/>
            <person name="Silva J.C."/>
            <person name="Delcher A.L."/>
            <person name="Schatz M."/>
            <person name="Zhao Q."/>
            <person name="Wortman J.R."/>
            <person name="Bidwell S.L."/>
            <person name="Alsmark U.C.M."/>
            <person name="Besteiro S."/>
            <person name="Sicheritz-Ponten T."/>
            <person name="Noel C.J."/>
            <person name="Dacks J.B."/>
            <person name="Foster P.G."/>
            <person name="Simillion C."/>
            <person name="Van de Peer Y."/>
            <person name="Miranda-Saavedra D."/>
            <person name="Barton G.J."/>
            <person name="Westrop G.D."/>
            <person name="Mueller S."/>
            <person name="Dessi D."/>
            <person name="Fiori P.L."/>
            <person name="Ren Q."/>
            <person name="Paulsen I."/>
            <person name="Zhang H."/>
            <person name="Bastida-Corcuera F.D."/>
            <person name="Simoes-Barbosa A."/>
            <person name="Brown M.T."/>
            <person name="Hayes R.D."/>
            <person name="Mukherjee M."/>
            <person name="Okumura C.Y."/>
            <person name="Schneider R."/>
            <person name="Smith A.J."/>
            <person name="Vanacova S."/>
            <person name="Villalvazo M."/>
            <person name="Haas B.J."/>
            <person name="Pertea M."/>
            <person name="Feldblyum T.V."/>
            <person name="Utterback T.R."/>
            <person name="Shu C.L."/>
            <person name="Osoegawa K."/>
            <person name="de Jong P.J."/>
            <person name="Hrdy I."/>
            <person name="Horvathova L."/>
            <person name="Zubacova Z."/>
            <person name="Dolezal P."/>
            <person name="Malik S.B."/>
            <person name="Logsdon J.M. Jr."/>
            <person name="Henze K."/>
            <person name="Gupta A."/>
            <person name="Wang C.C."/>
            <person name="Dunne R.L."/>
            <person name="Upcroft J.A."/>
            <person name="Upcroft P."/>
            <person name="White O."/>
            <person name="Salzberg S.L."/>
            <person name="Tang P."/>
            <person name="Chiu C.-H."/>
            <person name="Lee Y.-S."/>
            <person name="Embley T.M."/>
            <person name="Coombs G.H."/>
            <person name="Mottram J.C."/>
            <person name="Tachezy J."/>
            <person name="Fraser-Liggett C.M."/>
            <person name="Johnson P.J."/>
        </authorList>
    </citation>
    <scope>NUCLEOTIDE SEQUENCE [LARGE SCALE GENOMIC DNA]</scope>
    <source>
        <strain evidence="6">G3</strain>
    </source>
</reference>
<dbReference type="STRING" id="5722.A2FSS2"/>
<feature type="binding site" evidence="4">
    <location>
        <position position="63"/>
    </location>
    <ligand>
        <name>ATP</name>
        <dbReference type="ChEBI" id="CHEBI:30616"/>
    </ligand>
</feature>
<dbReference type="InterPro" id="IPR017441">
    <property type="entry name" value="Protein_kinase_ATP_BS"/>
</dbReference>
<dbReference type="PROSITE" id="PS00108">
    <property type="entry name" value="PROTEIN_KINASE_ST"/>
    <property type="match status" value="1"/>
</dbReference>
<proteinExistence type="predicted"/>
<evidence type="ECO:0000256" key="1">
    <source>
        <dbReference type="ARBA" id="ARBA00012513"/>
    </source>
</evidence>
<name>A2FSS2_TRIV3</name>
<dbReference type="InterPro" id="IPR000719">
    <property type="entry name" value="Prot_kinase_dom"/>
</dbReference>
<evidence type="ECO:0000256" key="4">
    <source>
        <dbReference type="PROSITE-ProRule" id="PRU10141"/>
    </source>
</evidence>
<dbReference type="Pfam" id="PF00069">
    <property type="entry name" value="Pkinase"/>
    <property type="match status" value="1"/>
</dbReference>
<dbReference type="RefSeq" id="XP_001304974.1">
    <property type="nucleotide sequence ID" value="XM_001304973.1"/>
</dbReference>
<dbReference type="InterPro" id="IPR008271">
    <property type="entry name" value="Ser/Thr_kinase_AS"/>
</dbReference>
<gene>
    <name evidence="6" type="ORF">TVAG_441070</name>
</gene>
<keyword evidence="6" id="KW-0418">Kinase</keyword>
<reference evidence="6" key="1">
    <citation type="submission" date="2006-10" db="EMBL/GenBank/DDBJ databases">
        <authorList>
            <person name="Amadeo P."/>
            <person name="Zhao Q."/>
            <person name="Wortman J."/>
            <person name="Fraser-Liggett C."/>
            <person name="Carlton J."/>
        </authorList>
    </citation>
    <scope>NUCLEOTIDE SEQUENCE</scope>
    <source>
        <strain evidence="6">G3</strain>
    </source>
</reference>
<dbReference type="PANTHER" id="PTHR48012">
    <property type="entry name" value="STERILE20-LIKE KINASE, ISOFORM B-RELATED"/>
    <property type="match status" value="1"/>
</dbReference>
<dbReference type="KEGG" id="tva:4749751"/>
<dbReference type="PROSITE" id="PS50011">
    <property type="entry name" value="PROTEIN_KINASE_DOM"/>
    <property type="match status" value="1"/>
</dbReference>
<dbReference type="Gene3D" id="1.10.510.10">
    <property type="entry name" value="Transferase(Phosphotransferase) domain 1"/>
    <property type="match status" value="1"/>
</dbReference>
<dbReference type="OrthoDB" id="8693905at2759"/>
<dbReference type="EMBL" id="DS113994">
    <property type="protein sequence ID" value="EAX92044.1"/>
    <property type="molecule type" value="Genomic_DNA"/>
</dbReference>
<dbReference type="InterPro" id="IPR016024">
    <property type="entry name" value="ARM-type_fold"/>
</dbReference>
<dbReference type="InterPro" id="IPR011009">
    <property type="entry name" value="Kinase-like_dom_sf"/>
</dbReference>
<dbReference type="eggNOG" id="KOG0198">
    <property type="taxonomic scope" value="Eukaryota"/>
</dbReference>
<dbReference type="VEuPathDB" id="TrichDB:TVAGG3_0928000"/>
<evidence type="ECO:0000256" key="2">
    <source>
        <dbReference type="ARBA" id="ARBA00022741"/>
    </source>
</evidence>
<dbReference type="InterPro" id="IPR050629">
    <property type="entry name" value="STE20/SPS1-PAK"/>
</dbReference>
<feature type="domain" description="Protein kinase" evidence="5">
    <location>
        <begin position="34"/>
        <end position="282"/>
    </location>
</feature>
<evidence type="ECO:0000259" key="5">
    <source>
        <dbReference type="PROSITE" id="PS50011"/>
    </source>
</evidence>
<dbReference type="EC" id="2.7.11.1" evidence="1"/>
<dbReference type="InParanoid" id="A2FSS2"/>
<keyword evidence="3 4" id="KW-0067">ATP-binding</keyword>
<evidence type="ECO:0000313" key="6">
    <source>
        <dbReference type="EMBL" id="EAX92044.1"/>
    </source>
</evidence>
<dbReference type="SUPFAM" id="SSF56112">
    <property type="entry name" value="Protein kinase-like (PK-like)"/>
    <property type="match status" value="1"/>
</dbReference>
<evidence type="ECO:0000313" key="7">
    <source>
        <dbReference type="Proteomes" id="UP000001542"/>
    </source>
</evidence>
<sequence>MDKRGNPRGRVENKNNIKHIRTPKKQQAKLPDRFLKKEELGSGAFGVVYAAFDQETSKTVAIKCLINNEAIEDFQEELTLLKRLKHPSIVPYLDSFKDSNGALHIVMEYAENGSLLDVIKTYGPLNEMICSIYVVQILQGLEYLHNQSIIHRDIKAANVLMQGDNCKLADFGLALDLDKYGHTLRESAGSPYWMAPEVINGDPVDTKCDIWSIGATVHELLVGKPPLWDLAPMPAMFQIAGPRDIPIPARFSPDCKEFLQLCLNKNPKLRPDAKQLLAHKWLKKAHEMLAKFNPGSQVSADENMNMKSITARFEALNIWESAENHQPTPDEMCQMLNEDKTFAHGLLLIARSVQTIKRLPQLIQNICGMRAIIDGLTNKQTKLQTLNLIQCIVPYAEQNATSLLLHSVPQKLLFDETEKGDNLLHQQISSMALLFSSSIGPKFCCYSGLVNKVDILLSTPILSLFVPRLLLQIFNAHISGNVGSILLANRDLIKKAVYLAFKACLHAKEYLDLISQKFTDISPIINAPQLNEGDEEKLNVLGIPSEMMGIAKNVVADAISLLHKYSLLSPKSQVYLAEEFDPISYIIQHKEKFPNLTSKEYTTLLTILNNVSSNVVAKEKIAAEELLQPLISQITGSREDDSATILQIVSNMIKNSPELIESACDYGICVALEKARGLVEATVRVRDLVCEIPTVSSFCVWKLKETTLYQDLTDMIDFPIWNRKAIRALSHWASMDSRFISKHLEGVYESINQFIFSELNAAEMKSSHPESFVDVTRIMQYCPNVGHKIYSPEIIERVMTCLGKVGAFGQIQFLEFLIQVIVQSPQPSLIAASLIPQLLPFTQSSVMQVQKAALRVRILSRC</sequence>
<keyword evidence="2 4" id="KW-0547">Nucleotide-binding</keyword>
<evidence type="ECO:0000256" key="3">
    <source>
        <dbReference type="ARBA" id="ARBA00022840"/>
    </source>
</evidence>
<dbReference type="SMR" id="A2FSS2"/>
<keyword evidence="7" id="KW-1185">Reference proteome</keyword>
<dbReference type="GO" id="GO:0005524">
    <property type="term" value="F:ATP binding"/>
    <property type="evidence" value="ECO:0007669"/>
    <property type="project" value="UniProtKB-UniRule"/>
</dbReference>
<dbReference type="PANTHER" id="PTHR48012:SF26">
    <property type="entry name" value="SERINE_THREONINE-PROTEIN KINASE DDB_G0283821-RELATED"/>
    <property type="match status" value="1"/>
</dbReference>
<keyword evidence="6" id="KW-0808">Transferase</keyword>